<dbReference type="PIRSF" id="PIRSF036389">
    <property type="entry name" value="IOR_B"/>
    <property type="match status" value="1"/>
</dbReference>
<dbReference type="Proteomes" id="UP000051260">
    <property type="component" value="Unassembled WGS sequence"/>
</dbReference>
<dbReference type="OrthoDB" id="9767994at2"/>
<dbReference type="InterPro" id="IPR006311">
    <property type="entry name" value="TAT_signal"/>
</dbReference>
<protein>
    <submittedName>
        <fullName evidence="3">Isoquinoline 1-oxidoreductase subunit beta</fullName>
        <ecNumber evidence="3">1.3.99.16</ecNumber>
    </submittedName>
</protein>
<keyword evidence="3" id="KW-0560">Oxidoreductase</keyword>
<dbReference type="PANTHER" id="PTHR47495:SF2">
    <property type="entry name" value="ALDEHYDE DEHYDROGENASE"/>
    <property type="match status" value="1"/>
</dbReference>
<dbReference type="RefSeq" id="WP_058280259.1">
    <property type="nucleotide sequence ID" value="NZ_CYUD01000001.1"/>
</dbReference>
<dbReference type="InterPro" id="IPR012368">
    <property type="entry name" value="OxRdtase_Mopterin-bd_su_IorB"/>
</dbReference>
<organism evidence="3 4">
    <name type="scientific">Ruegeria denitrificans</name>
    <dbReference type="NCBI Taxonomy" id="1715692"/>
    <lineage>
        <taxon>Bacteria</taxon>
        <taxon>Pseudomonadati</taxon>
        <taxon>Pseudomonadota</taxon>
        <taxon>Alphaproteobacteria</taxon>
        <taxon>Rhodobacterales</taxon>
        <taxon>Roseobacteraceae</taxon>
        <taxon>Ruegeria</taxon>
    </lineage>
</organism>
<keyword evidence="4" id="KW-1185">Reference proteome</keyword>
<feature type="transmembrane region" description="Helical" evidence="1">
    <location>
        <begin position="12"/>
        <end position="30"/>
    </location>
</feature>
<dbReference type="PANTHER" id="PTHR47495">
    <property type="entry name" value="ALDEHYDE DEHYDROGENASE"/>
    <property type="match status" value="1"/>
</dbReference>
<dbReference type="InterPro" id="IPR000674">
    <property type="entry name" value="Ald_Oxase/Xan_DH_a/b"/>
</dbReference>
<feature type="domain" description="Aldehyde oxidase/xanthine dehydrogenase a/b hammerhead" evidence="2">
    <location>
        <begin position="237"/>
        <end position="315"/>
    </location>
</feature>
<dbReference type="Gene3D" id="3.30.365.10">
    <property type="entry name" value="Aldehyde oxidase/xanthine dehydrogenase, molybdopterin binding domain"/>
    <property type="match status" value="4"/>
</dbReference>
<gene>
    <name evidence="3" type="primary">iorB_1</name>
    <name evidence="3" type="ORF">RUE5091_00502</name>
</gene>
<dbReference type="SUPFAM" id="SSF56003">
    <property type="entry name" value="Molybdenum cofactor-binding domain"/>
    <property type="match status" value="2"/>
</dbReference>
<proteinExistence type="predicted"/>
<dbReference type="InterPro" id="IPR046867">
    <property type="entry name" value="AldOxase/xan_DH_MoCoBD2"/>
</dbReference>
<evidence type="ECO:0000313" key="3">
    <source>
        <dbReference type="EMBL" id="CUJ86716.1"/>
    </source>
</evidence>
<dbReference type="InterPro" id="IPR037165">
    <property type="entry name" value="AldOxase/xan_DH_Mopterin-bd_sf"/>
</dbReference>
<sequence>MASVGKILRRTFLIGSAAIVGGVAFGAYYVSRPAANPLKPGEGQAALNPFVLIDQNGVTLFAPRAEMGQGVKTTWAALIAEELDVGLDQITVLHGPAAAAYYNSAMLGEGLPNKGYDISDFQHNLGEALGVLGKALHLQVTGGSTSMKDGFERMRQAGASARETLKRAAALRLGVEPSELGTASGHVIAPNGDKFAYSDLAVDAAGLEPVEVPLRDPSKWRYLGQTQPRLDMVEKVTGTAEFGVDVRLPGMKFAAVRMNPKLGGAMHGYDDSTAQSMPGVEKIVDLGTGVAVIANNTWLANQAVEAIDVDWGDAPYPPETDGIFAKIAEAFDDSANSTMRDVGDVSVTPDGATEITAEYQVPYLAHATMEPMNATALYTGDALELWCGNQAPTLIRFRAANTANLDTEAVQIHTTYLGGGFGRRGELDFSEIATKVAMAMPGTPVQTTWSREEDMRHDYYRPGAIARMRGAVQDGKAVLVDGKVAAQSCTQQAVTRYTGMPGAGPDKVLVEGFFNQPYAVPNYRMSGHIAKLDVPVGFWRSVGNSHNGFFHETFMDEMAHAAGHDPLEFRLELMKSEHAPSAGCLEAVREMSGWTGQTPDGFGRGVAFTYSFGTPVAQVIEVVDEGGTIRINKAWIACDMGLALDPENVKAQMFGGMMYGLSAACYGEITFAEGEVEQYNFPDYDAIRMHSAPQVEVRVLETNRHMGGAGEPGTPPSMPALGNALFDLTGERARKLPLNQQFDLLI</sequence>
<dbReference type="InterPro" id="IPR008274">
    <property type="entry name" value="AldOxase/xan_DH_MoCoBD1"/>
</dbReference>
<dbReference type="Gene3D" id="3.90.1170.50">
    <property type="entry name" value="Aldehyde oxidase/xanthine dehydrogenase, a/b hammerhead"/>
    <property type="match status" value="1"/>
</dbReference>
<name>A0A0N7M8E3_9RHOB</name>
<keyword evidence="1" id="KW-0472">Membrane</keyword>
<dbReference type="GO" id="GO:0047121">
    <property type="term" value="F:isoquinoline 1-oxidoreductase activity"/>
    <property type="evidence" value="ECO:0007669"/>
    <property type="project" value="UniProtKB-EC"/>
</dbReference>
<dbReference type="Pfam" id="PF02738">
    <property type="entry name" value="MoCoBD_1"/>
    <property type="match status" value="1"/>
</dbReference>
<dbReference type="PROSITE" id="PS51318">
    <property type="entry name" value="TAT"/>
    <property type="match status" value="1"/>
</dbReference>
<dbReference type="AlphaFoldDB" id="A0A0N7M8E3"/>
<keyword evidence="1" id="KW-0812">Transmembrane</keyword>
<dbReference type="EC" id="1.3.99.16" evidence="3"/>
<dbReference type="Pfam" id="PF20256">
    <property type="entry name" value="MoCoBD_2"/>
    <property type="match status" value="1"/>
</dbReference>
<keyword evidence="1" id="KW-1133">Transmembrane helix</keyword>
<accession>A0A0N7M8E3</accession>
<evidence type="ECO:0000259" key="2">
    <source>
        <dbReference type="SMART" id="SM01008"/>
    </source>
</evidence>
<evidence type="ECO:0000256" key="1">
    <source>
        <dbReference type="SAM" id="Phobius"/>
    </source>
</evidence>
<dbReference type="SMART" id="SM01008">
    <property type="entry name" value="Ald_Xan_dh_C"/>
    <property type="match status" value="1"/>
</dbReference>
<dbReference type="STRING" id="1715692.RUE5091_00502"/>
<dbReference type="InterPro" id="IPR052516">
    <property type="entry name" value="N-heterocyclic_Hydroxylase"/>
</dbReference>
<reference evidence="4" key="1">
    <citation type="submission" date="2015-09" db="EMBL/GenBank/DDBJ databases">
        <authorList>
            <person name="Rodrigo-Torres L."/>
            <person name="Arahal D.R."/>
        </authorList>
    </citation>
    <scope>NUCLEOTIDE SEQUENCE [LARGE SCALE GENOMIC DNA]</scope>
    <source>
        <strain evidence="4">CECT 5091</strain>
    </source>
</reference>
<evidence type="ECO:0000313" key="4">
    <source>
        <dbReference type="Proteomes" id="UP000051260"/>
    </source>
</evidence>
<dbReference type="EMBL" id="CYUD01000001">
    <property type="protein sequence ID" value="CUJ86716.1"/>
    <property type="molecule type" value="Genomic_DNA"/>
</dbReference>